<keyword evidence="2" id="KW-1185">Reference proteome</keyword>
<dbReference type="EMBL" id="CM004387">
    <property type="protein sequence ID" value="OAY59618.1"/>
    <property type="molecule type" value="Genomic_DNA"/>
</dbReference>
<proteinExistence type="predicted"/>
<dbReference type="AlphaFoldDB" id="A0A2C9WHV8"/>
<sequence>MGNRQNTPPVTMEVDLNAMNNEQMMYPKLLNPISSPSHSQIPYTTPSRKPLSNIVISIFTETVSLNQTRRYSFFLFRSHNRQKCSTSTTKPDPAASQSHDLFSHFIVPNQSRIVILRPGGSCSSSIEDLFCPLPEIVDLSSITGLDFLWHWYITGIHLNLDVSK</sequence>
<gene>
    <name evidence="1" type="ORF">MANES_01G045515v8</name>
</gene>
<evidence type="ECO:0000313" key="1">
    <source>
        <dbReference type="EMBL" id="OAY59618.1"/>
    </source>
</evidence>
<comment type="caution">
    <text evidence="1">The sequence shown here is derived from an EMBL/GenBank/DDBJ whole genome shotgun (WGS) entry which is preliminary data.</text>
</comment>
<evidence type="ECO:0000313" key="2">
    <source>
        <dbReference type="Proteomes" id="UP000091857"/>
    </source>
</evidence>
<dbReference type="Gramene" id="Manes.01G045515.1.v8.1">
    <property type="protein sequence ID" value="Manes.01G045515.1.v8.1.CDS"/>
    <property type="gene ID" value="Manes.01G045515.v8.1"/>
</dbReference>
<reference evidence="2" key="1">
    <citation type="journal article" date="2016" name="Nat. Biotechnol.">
        <title>Sequencing wild and cultivated cassava and related species reveals extensive interspecific hybridization and genetic diversity.</title>
        <authorList>
            <person name="Bredeson J.V."/>
            <person name="Lyons J.B."/>
            <person name="Prochnik S.E."/>
            <person name="Wu G.A."/>
            <person name="Ha C.M."/>
            <person name="Edsinger-Gonzales E."/>
            <person name="Grimwood J."/>
            <person name="Schmutz J."/>
            <person name="Rabbi I.Y."/>
            <person name="Egesi C."/>
            <person name="Nauluvula P."/>
            <person name="Lebot V."/>
            <person name="Ndunguru J."/>
            <person name="Mkamilo G."/>
            <person name="Bart R.S."/>
            <person name="Setter T.L."/>
            <person name="Gleadow R.M."/>
            <person name="Kulakow P."/>
            <person name="Ferguson M.E."/>
            <person name="Rounsley S."/>
            <person name="Rokhsar D.S."/>
        </authorList>
    </citation>
    <scope>NUCLEOTIDE SEQUENCE [LARGE SCALE GENOMIC DNA]</scope>
    <source>
        <strain evidence="2">cv. AM560-2</strain>
    </source>
</reference>
<name>A0A2C9WHV8_MANES</name>
<organism evidence="1 2">
    <name type="scientific">Manihot esculenta</name>
    <name type="common">Cassava</name>
    <name type="synonym">Jatropha manihot</name>
    <dbReference type="NCBI Taxonomy" id="3983"/>
    <lineage>
        <taxon>Eukaryota</taxon>
        <taxon>Viridiplantae</taxon>
        <taxon>Streptophyta</taxon>
        <taxon>Embryophyta</taxon>
        <taxon>Tracheophyta</taxon>
        <taxon>Spermatophyta</taxon>
        <taxon>Magnoliopsida</taxon>
        <taxon>eudicotyledons</taxon>
        <taxon>Gunneridae</taxon>
        <taxon>Pentapetalae</taxon>
        <taxon>rosids</taxon>
        <taxon>fabids</taxon>
        <taxon>Malpighiales</taxon>
        <taxon>Euphorbiaceae</taxon>
        <taxon>Crotonoideae</taxon>
        <taxon>Manihoteae</taxon>
        <taxon>Manihot</taxon>
    </lineage>
</organism>
<accession>A0A2C9WHV8</accession>
<dbReference type="Proteomes" id="UP000091857">
    <property type="component" value="Chromosome 1"/>
</dbReference>
<protein>
    <submittedName>
        <fullName evidence="1">Uncharacterized protein</fullName>
    </submittedName>
</protein>